<dbReference type="SUPFAM" id="SSF54001">
    <property type="entry name" value="Cysteine proteinases"/>
    <property type="match status" value="1"/>
</dbReference>
<organism evidence="2 3">
    <name type="scientific">Candidatus Bilophila faecipullorum</name>
    <dbReference type="NCBI Taxonomy" id="2838482"/>
    <lineage>
        <taxon>Bacteria</taxon>
        <taxon>Pseudomonadati</taxon>
        <taxon>Thermodesulfobacteriota</taxon>
        <taxon>Desulfovibrionia</taxon>
        <taxon>Desulfovibrionales</taxon>
        <taxon>Desulfovibrionaceae</taxon>
        <taxon>Bilophila</taxon>
    </lineage>
</organism>
<evidence type="ECO:0000313" key="3">
    <source>
        <dbReference type="Proteomes" id="UP000824264"/>
    </source>
</evidence>
<dbReference type="PANTHER" id="PTHR39327:SF1">
    <property type="entry name" value="BLR5470 PROTEIN"/>
    <property type="match status" value="1"/>
</dbReference>
<sequence>MDARLWRPFAVRWLILAMACVLLYAETWAVAEDEVPPQSVGSLLSRRNRETASPSGPVSSPAPPAEPVPAPTSGPDAGGKGVRLFGTLELRSKIGNMPKWTAVLEKNRAHPAFVDDRVFPGVGTWKSLREKFLKLSPYEQLKAINALINRWPYRTDMDVWGVMDYWAAPVDFFKKSGDCEDFAIAKYFALRNLGVPASQMRIVVLKDTLRNLDHAVLVVYLDNDAWILDNLSNTVLSHRRLTHYKPQLSINEESRWAHLKPGTSASGKGRGPRR</sequence>
<dbReference type="InterPro" id="IPR038765">
    <property type="entry name" value="Papain-like_cys_pep_sf"/>
</dbReference>
<name>A0A9D1R1F4_9BACT</name>
<dbReference type="AlphaFoldDB" id="A0A9D1R1F4"/>
<evidence type="ECO:0000313" key="2">
    <source>
        <dbReference type="EMBL" id="HIW79209.1"/>
    </source>
</evidence>
<dbReference type="PANTHER" id="PTHR39327">
    <property type="match status" value="1"/>
</dbReference>
<dbReference type="EMBL" id="DXGI01000326">
    <property type="protein sequence ID" value="HIW79209.1"/>
    <property type="molecule type" value="Genomic_DNA"/>
</dbReference>
<gene>
    <name evidence="2" type="ORF">H9874_08710</name>
</gene>
<accession>A0A9D1R1F4</accession>
<protein>
    <submittedName>
        <fullName evidence="2">Transglutaminase-like cysteine peptidase</fullName>
    </submittedName>
</protein>
<dbReference type="Pfam" id="PF06035">
    <property type="entry name" value="Peptidase_C93"/>
    <property type="match status" value="1"/>
</dbReference>
<reference evidence="2" key="2">
    <citation type="submission" date="2021-04" db="EMBL/GenBank/DDBJ databases">
        <authorList>
            <person name="Gilroy R."/>
        </authorList>
    </citation>
    <scope>NUCLEOTIDE SEQUENCE</scope>
    <source>
        <strain evidence="2">ChiSxjej5B17-1746</strain>
    </source>
</reference>
<feature type="compositionally biased region" description="Pro residues" evidence="1">
    <location>
        <begin position="60"/>
        <end position="72"/>
    </location>
</feature>
<reference evidence="2" key="1">
    <citation type="journal article" date="2021" name="PeerJ">
        <title>Extensive microbial diversity within the chicken gut microbiome revealed by metagenomics and culture.</title>
        <authorList>
            <person name="Gilroy R."/>
            <person name="Ravi A."/>
            <person name="Getino M."/>
            <person name="Pursley I."/>
            <person name="Horton D.L."/>
            <person name="Alikhan N.F."/>
            <person name="Baker D."/>
            <person name="Gharbi K."/>
            <person name="Hall N."/>
            <person name="Watson M."/>
            <person name="Adriaenssens E.M."/>
            <person name="Foster-Nyarko E."/>
            <person name="Jarju S."/>
            <person name="Secka A."/>
            <person name="Antonio M."/>
            <person name="Oren A."/>
            <person name="Chaudhuri R.R."/>
            <person name="La Ragione R."/>
            <person name="Hildebrand F."/>
            <person name="Pallen M.J."/>
        </authorList>
    </citation>
    <scope>NUCLEOTIDE SEQUENCE</scope>
    <source>
        <strain evidence="2">ChiSxjej5B17-1746</strain>
    </source>
</reference>
<dbReference type="Gene3D" id="3.10.620.30">
    <property type="match status" value="1"/>
</dbReference>
<evidence type="ECO:0000256" key="1">
    <source>
        <dbReference type="SAM" id="MobiDB-lite"/>
    </source>
</evidence>
<dbReference type="Proteomes" id="UP000824264">
    <property type="component" value="Unassembled WGS sequence"/>
</dbReference>
<feature type="region of interest" description="Disordered" evidence="1">
    <location>
        <begin position="43"/>
        <end position="78"/>
    </location>
</feature>
<comment type="caution">
    <text evidence="2">The sequence shown here is derived from an EMBL/GenBank/DDBJ whole genome shotgun (WGS) entry which is preliminary data.</text>
</comment>
<proteinExistence type="predicted"/>
<dbReference type="InterPro" id="IPR010319">
    <property type="entry name" value="Transglutaminase-like_Cys_pept"/>
</dbReference>